<dbReference type="Pfam" id="PF04827">
    <property type="entry name" value="Plant_tran"/>
    <property type="match status" value="1"/>
</dbReference>
<dbReference type="Proteomes" id="UP000694861">
    <property type="component" value="Linkage group LG6"/>
</dbReference>
<dbReference type="GeneID" id="103336274"/>
<sequence>MHSHGKAIQNFFNDDSDDDDLHQQRVAMAVQHHTFLLEQYAQQSKHGGFVAGREYKNQKREKYHKSLMEYFCERPLYPPVDFRRRFHMRRELFYHILKDVVAYEPYFTQKIDACGQQSLSPGQKLTAIFECLHMDARQTPLTSIVDWVNLQPLNVCESFVLLLKLCMVSGTSVPQIMPTFTGSYTRLVAEDSQAYKKDTERPFGILQAQWAIVRGLARMWRKEQLHSIMMTCIILYNMIVEDEYEDLDVESDDEDNCPRISRRARARLAYDLEPTITYDINRDRQTISDMVRHNRVRASQVHHNLRNDLINHIWRCEGEGQ</sequence>
<protein>
    <submittedName>
        <fullName evidence="2">Uncharacterized protein LOC103336274</fullName>
    </submittedName>
</protein>
<dbReference type="PANTHER" id="PTHR47150">
    <property type="entry name" value="OS12G0169200 PROTEIN"/>
    <property type="match status" value="1"/>
</dbReference>
<evidence type="ECO:0000313" key="2">
    <source>
        <dbReference type="RefSeq" id="XP_008237542.1"/>
    </source>
</evidence>
<dbReference type="InterPro" id="IPR006912">
    <property type="entry name" value="Harbinger_derived_prot"/>
</dbReference>
<evidence type="ECO:0000313" key="1">
    <source>
        <dbReference type="Proteomes" id="UP000694861"/>
    </source>
</evidence>
<keyword evidence="1" id="KW-1185">Reference proteome</keyword>
<proteinExistence type="predicted"/>
<dbReference type="PANTHER" id="PTHR47150:SF7">
    <property type="entry name" value="NUCLEASE"/>
    <property type="match status" value="1"/>
</dbReference>
<reference evidence="1" key="1">
    <citation type="journal article" date="2012" name="Nat. Commun.">
        <title>The genome of Prunus mume.</title>
        <authorList>
            <person name="Zhang Q."/>
            <person name="Chen W."/>
            <person name="Sun L."/>
            <person name="Zhao F."/>
            <person name="Huang B."/>
            <person name="Yang W."/>
            <person name="Tao Y."/>
            <person name="Wang J."/>
            <person name="Yuan Z."/>
            <person name="Fan G."/>
            <person name="Xing Z."/>
            <person name="Han C."/>
            <person name="Pan H."/>
            <person name="Zhong X."/>
            <person name="Shi W."/>
            <person name="Liang X."/>
            <person name="Du D."/>
            <person name="Sun F."/>
            <person name="Xu Z."/>
            <person name="Hao R."/>
            <person name="Lv T."/>
            <person name="Lv Y."/>
            <person name="Zheng Z."/>
            <person name="Sun M."/>
            <person name="Luo L."/>
            <person name="Cai M."/>
            <person name="Gao Y."/>
            <person name="Wang J."/>
            <person name="Yin Y."/>
            <person name="Xu X."/>
            <person name="Cheng T."/>
            <person name="Wang J."/>
        </authorList>
    </citation>
    <scope>NUCLEOTIDE SEQUENCE [LARGE SCALE GENOMIC DNA]</scope>
</reference>
<organism evidence="1 2">
    <name type="scientific">Prunus mume</name>
    <name type="common">Japanese apricot</name>
    <name type="synonym">Armeniaca mume</name>
    <dbReference type="NCBI Taxonomy" id="102107"/>
    <lineage>
        <taxon>Eukaryota</taxon>
        <taxon>Viridiplantae</taxon>
        <taxon>Streptophyta</taxon>
        <taxon>Embryophyta</taxon>
        <taxon>Tracheophyta</taxon>
        <taxon>Spermatophyta</taxon>
        <taxon>Magnoliopsida</taxon>
        <taxon>eudicotyledons</taxon>
        <taxon>Gunneridae</taxon>
        <taxon>Pentapetalae</taxon>
        <taxon>rosids</taxon>
        <taxon>fabids</taxon>
        <taxon>Rosales</taxon>
        <taxon>Rosaceae</taxon>
        <taxon>Amygdaloideae</taxon>
        <taxon>Amygdaleae</taxon>
        <taxon>Prunus</taxon>
    </lineage>
</organism>
<name>A0ABM0PCB4_PRUMU</name>
<reference evidence="2" key="2">
    <citation type="submission" date="2025-08" db="UniProtKB">
        <authorList>
            <consortium name="RefSeq"/>
        </authorList>
    </citation>
    <scope>IDENTIFICATION</scope>
</reference>
<accession>A0ABM0PCB4</accession>
<dbReference type="RefSeq" id="XP_008237542.1">
    <property type="nucleotide sequence ID" value="XM_008239320.1"/>
</dbReference>
<gene>
    <name evidence="2" type="primary">LOC103336274</name>
</gene>